<evidence type="ECO:0000313" key="2">
    <source>
        <dbReference type="EMBL" id="RCL74632.1"/>
    </source>
</evidence>
<dbReference type="AlphaFoldDB" id="A0A368DS23"/>
<organism evidence="2 3">
    <name type="scientific">PS1 clade bacterium</name>
    <dbReference type="NCBI Taxonomy" id="2175152"/>
    <lineage>
        <taxon>Bacteria</taxon>
        <taxon>Pseudomonadati</taxon>
        <taxon>Pseudomonadota</taxon>
        <taxon>Alphaproteobacteria</taxon>
        <taxon>PS1 clade</taxon>
    </lineage>
</organism>
<dbReference type="InterPro" id="IPR018687">
    <property type="entry name" value="DUF2177_membr"/>
</dbReference>
<feature type="transmembrane region" description="Helical" evidence="1">
    <location>
        <begin position="6"/>
        <end position="25"/>
    </location>
</feature>
<protein>
    <submittedName>
        <fullName evidence="2">DUF2177 family protein</fullName>
    </submittedName>
</protein>
<keyword evidence="1" id="KW-0812">Transmembrane</keyword>
<dbReference type="Pfam" id="PF09945">
    <property type="entry name" value="DUF2177"/>
    <property type="match status" value="1"/>
</dbReference>
<feature type="transmembrane region" description="Helical" evidence="1">
    <location>
        <begin position="74"/>
        <end position="91"/>
    </location>
</feature>
<evidence type="ECO:0000256" key="1">
    <source>
        <dbReference type="SAM" id="Phobius"/>
    </source>
</evidence>
<proteinExistence type="predicted"/>
<keyword evidence="1" id="KW-0472">Membrane</keyword>
<comment type="caution">
    <text evidence="2">The sequence shown here is derived from an EMBL/GenBank/DDBJ whole genome shotgun (WGS) entry which is preliminary data.</text>
</comment>
<dbReference type="EMBL" id="QOQD01000001">
    <property type="protein sequence ID" value="RCL74632.1"/>
    <property type="molecule type" value="Genomic_DNA"/>
</dbReference>
<feature type="transmembrane region" description="Helical" evidence="1">
    <location>
        <begin position="103"/>
        <end position="126"/>
    </location>
</feature>
<feature type="transmembrane region" description="Helical" evidence="1">
    <location>
        <begin position="46"/>
        <end position="68"/>
    </location>
</feature>
<name>A0A368DS23_9PROT</name>
<keyword evidence="1" id="KW-1133">Transmembrane helix</keyword>
<reference evidence="2 3" key="1">
    <citation type="journal article" date="2018" name="Microbiome">
        <title>Fine metagenomic profile of the Mediterranean stratified and mixed water columns revealed by assembly and recruitment.</title>
        <authorList>
            <person name="Haro-Moreno J.M."/>
            <person name="Lopez-Perez M."/>
            <person name="De La Torre J.R."/>
            <person name="Picazo A."/>
            <person name="Camacho A."/>
            <person name="Rodriguez-Valera F."/>
        </authorList>
    </citation>
    <scope>NUCLEOTIDE SEQUENCE [LARGE SCALE GENOMIC DNA]</scope>
    <source>
        <strain evidence="2">MED-G57</strain>
    </source>
</reference>
<evidence type="ECO:0000313" key="3">
    <source>
        <dbReference type="Proteomes" id="UP000253570"/>
    </source>
</evidence>
<dbReference type="Proteomes" id="UP000253570">
    <property type="component" value="Unassembled WGS sequence"/>
</dbReference>
<sequence length="135" mass="15326">MSKYFLTYIIVLTIFLAIDAVWLGLIAKKFYFSNLGYILADRPNMVAAGLFYSLYVIGILIFSTIPALKENSSSIAIIYGALFGFFAYLTYDMTNYSTIRDWPLQVVFVDTIWGTFLTATSSYLGYLVSRSFLTF</sequence>
<accession>A0A368DS23</accession>
<gene>
    <name evidence="2" type="ORF">DBW71_00355</name>
</gene>